<reference evidence="2 3" key="1">
    <citation type="submission" date="2015-07" db="EMBL/GenBank/DDBJ databases">
        <title>Comparative genomics of the Sigatoka disease complex on banana suggests a link between parallel evolutionary changes in Pseudocercospora fijiensis and Pseudocercospora eumusae and increased virulence on the banana host.</title>
        <authorList>
            <person name="Chang T.-C."/>
            <person name="Salvucci A."/>
            <person name="Crous P.W."/>
            <person name="Stergiopoulos I."/>
        </authorList>
    </citation>
    <scope>NUCLEOTIDE SEQUENCE [LARGE SCALE GENOMIC DNA]</scope>
    <source>
        <strain evidence="2 3">CBS 116634</strain>
    </source>
</reference>
<dbReference type="AlphaFoldDB" id="A0A139IRP6"/>
<dbReference type="PANTHER" id="PTHR46112">
    <property type="entry name" value="AMINOPEPTIDASE"/>
    <property type="match status" value="1"/>
</dbReference>
<dbReference type="EMBL" id="LFZO01000020">
    <property type="protein sequence ID" value="KXT17409.1"/>
    <property type="molecule type" value="Genomic_DNA"/>
</dbReference>
<evidence type="ECO:0000313" key="3">
    <source>
        <dbReference type="Proteomes" id="UP000073492"/>
    </source>
</evidence>
<dbReference type="InterPro" id="IPR000994">
    <property type="entry name" value="Pept_M24"/>
</dbReference>
<keyword evidence="3" id="KW-1185">Reference proteome</keyword>
<organism evidence="2 3">
    <name type="scientific">Pseudocercospora musae</name>
    <dbReference type="NCBI Taxonomy" id="113226"/>
    <lineage>
        <taxon>Eukaryota</taxon>
        <taxon>Fungi</taxon>
        <taxon>Dikarya</taxon>
        <taxon>Ascomycota</taxon>
        <taxon>Pezizomycotina</taxon>
        <taxon>Dothideomycetes</taxon>
        <taxon>Dothideomycetidae</taxon>
        <taxon>Mycosphaerellales</taxon>
        <taxon>Mycosphaerellaceae</taxon>
        <taxon>Pseudocercospora</taxon>
    </lineage>
</organism>
<dbReference type="Pfam" id="PF00557">
    <property type="entry name" value="Peptidase_M24"/>
    <property type="match status" value="1"/>
</dbReference>
<dbReference type="Proteomes" id="UP000073492">
    <property type="component" value="Unassembled WGS sequence"/>
</dbReference>
<dbReference type="InterPro" id="IPR050659">
    <property type="entry name" value="Peptidase_M24B"/>
</dbReference>
<dbReference type="Gene3D" id="3.90.230.10">
    <property type="entry name" value="Creatinase/methionine aminopeptidase superfamily"/>
    <property type="match status" value="1"/>
</dbReference>
<proteinExistence type="predicted"/>
<name>A0A139IRP6_9PEZI</name>
<dbReference type="OrthoDB" id="2818246at2759"/>
<dbReference type="PANTHER" id="PTHR46112:SF2">
    <property type="entry name" value="XAA-PRO AMINOPEPTIDASE P-RELATED"/>
    <property type="match status" value="1"/>
</dbReference>
<accession>A0A139IRP6</accession>
<sequence>MATETPTMATETIILEQSRAQALRDAESKAVEMFREIGSKLIRAGVSEKQISDEIHQMGKEKYNVRTHWHKRLIRSGPNTLAPFAEQPPDRIIEKGDVLIIDLGPVFEAWEADFGRTYIIETDDPEKIKLRDALEPMWHKIKAKFSQNPSMTGGELFEIAKACAAEDGWKWGAHLAGHIVGDFPHERIPKDKITNYVVEGNDQRMDGVDKKGHKKHWILEVHLRPQHEEYGGFFEQILTVD</sequence>
<gene>
    <name evidence="2" type="ORF">AC579_5746</name>
</gene>
<comment type="caution">
    <text evidence="2">The sequence shown here is derived from an EMBL/GenBank/DDBJ whole genome shotgun (WGS) entry which is preliminary data.</text>
</comment>
<dbReference type="SUPFAM" id="SSF55920">
    <property type="entry name" value="Creatinase/aminopeptidase"/>
    <property type="match status" value="1"/>
</dbReference>
<evidence type="ECO:0000259" key="1">
    <source>
        <dbReference type="Pfam" id="PF00557"/>
    </source>
</evidence>
<feature type="domain" description="Peptidase M24" evidence="1">
    <location>
        <begin position="22"/>
        <end position="189"/>
    </location>
</feature>
<dbReference type="InterPro" id="IPR036005">
    <property type="entry name" value="Creatinase/aminopeptidase-like"/>
</dbReference>
<dbReference type="CDD" id="cd01066">
    <property type="entry name" value="APP_MetAP"/>
    <property type="match status" value="1"/>
</dbReference>
<evidence type="ECO:0000313" key="2">
    <source>
        <dbReference type="EMBL" id="KXT17409.1"/>
    </source>
</evidence>
<protein>
    <recommendedName>
        <fullName evidence="1">Peptidase M24 domain-containing protein</fullName>
    </recommendedName>
</protein>